<gene>
    <name evidence="2" type="ORF">SKAU_G00347720</name>
</gene>
<keyword evidence="3" id="KW-1185">Reference proteome</keyword>
<evidence type="ECO:0000313" key="2">
    <source>
        <dbReference type="EMBL" id="KAJ8340139.1"/>
    </source>
</evidence>
<organism evidence="2 3">
    <name type="scientific">Synaphobranchus kaupii</name>
    <name type="common">Kaup's arrowtooth eel</name>
    <dbReference type="NCBI Taxonomy" id="118154"/>
    <lineage>
        <taxon>Eukaryota</taxon>
        <taxon>Metazoa</taxon>
        <taxon>Chordata</taxon>
        <taxon>Craniata</taxon>
        <taxon>Vertebrata</taxon>
        <taxon>Euteleostomi</taxon>
        <taxon>Actinopterygii</taxon>
        <taxon>Neopterygii</taxon>
        <taxon>Teleostei</taxon>
        <taxon>Anguilliformes</taxon>
        <taxon>Synaphobranchidae</taxon>
        <taxon>Synaphobranchus</taxon>
    </lineage>
</organism>
<sequence>MEVNSTCCAQRRCEYSDLSFEEQKLRIGVRSPEERACRRLTPGRRPFSVAAENPPGEFIHRGCHGNRPPSFRAVRNAEIAARRRAETRTDVFPVPRERREGGGRSAAHRPITCQHTALSGGCPVPMEPRY</sequence>
<evidence type="ECO:0000313" key="3">
    <source>
        <dbReference type="Proteomes" id="UP001152622"/>
    </source>
</evidence>
<proteinExistence type="predicted"/>
<feature type="compositionally biased region" description="Basic and acidic residues" evidence="1">
    <location>
        <begin position="84"/>
        <end position="102"/>
    </location>
</feature>
<comment type="caution">
    <text evidence="2">The sequence shown here is derived from an EMBL/GenBank/DDBJ whole genome shotgun (WGS) entry which is preliminary data.</text>
</comment>
<protein>
    <submittedName>
        <fullName evidence="2">Uncharacterized protein</fullName>
    </submittedName>
</protein>
<reference evidence="2" key="1">
    <citation type="journal article" date="2023" name="Science">
        <title>Genome structures resolve the early diversification of teleost fishes.</title>
        <authorList>
            <person name="Parey E."/>
            <person name="Louis A."/>
            <person name="Montfort J."/>
            <person name="Bouchez O."/>
            <person name="Roques C."/>
            <person name="Iampietro C."/>
            <person name="Lluch J."/>
            <person name="Castinel A."/>
            <person name="Donnadieu C."/>
            <person name="Desvignes T."/>
            <person name="Floi Bucao C."/>
            <person name="Jouanno E."/>
            <person name="Wen M."/>
            <person name="Mejri S."/>
            <person name="Dirks R."/>
            <person name="Jansen H."/>
            <person name="Henkel C."/>
            <person name="Chen W.J."/>
            <person name="Zahm M."/>
            <person name="Cabau C."/>
            <person name="Klopp C."/>
            <person name="Thompson A.W."/>
            <person name="Robinson-Rechavi M."/>
            <person name="Braasch I."/>
            <person name="Lecointre G."/>
            <person name="Bobe J."/>
            <person name="Postlethwait J.H."/>
            <person name="Berthelot C."/>
            <person name="Roest Crollius H."/>
            <person name="Guiguen Y."/>
        </authorList>
    </citation>
    <scope>NUCLEOTIDE SEQUENCE</scope>
    <source>
        <strain evidence="2">WJC10195</strain>
    </source>
</reference>
<feature type="region of interest" description="Disordered" evidence="1">
    <location>
        <begin position="84"/>
        <end position="108"/>
    </location>
</feature>
<evidence type="ECO:0000256" key="1">
    <source>
        <dbReference type="SAM" id="MobiDB-lite"/>
    </source>
</evidence>
<dbReference type="AlphaFoldDB" id="A0A9Q1IHW6"/>
<dbReference type="EMBL" id="JAINUF010000016">
    <property type="protein sequence ID" value="KAJ8340139.1"/>
    <property type="molecule type" value="Genomic_DNA"/>
</dbReference>
<accession>A0A9Q1IHW6</accession>
<name>A0A9Q1IHW6_SYNKA</name>
<dbReference type="Proteomes" id="UP001152622">
    <property type="component" value="Chromosome 16"/>
</dbReference>